<feature type="compositionally biased region" description="Gly residues" evidence="1">
    <location>
        <begin position="143"/>
        <end position="158"/>
    </location>
</feature>
<feature type="compositionally biased region" description="Low complexity" evidence="1">
    <location>
        <begin position="236"/>
        <end position="245"/>
    </location>
</feature>
<dbReference type="RefSeq" id="WP_003351233.1">
    <property type="nucleotide sequence ID" value="NZ_AFEU01000002.1"/>
</dbReference>
<dbReference type="AlphaFoldDB" id="I3E023"/>
<dbReference type="eggNOG" id="COG3266">
    <property type="taxonomic scope" value="Bacteria"/>
</dbReference>
<dbReference type="EMBL" id="AFEU01000002">
    <property type="protein sequence ID" value="EIJ79844.1"/>
    <property type="molecule type" value="Genomic_DNA"/>
</dbReference>
<keyword evidence="2" id="KW-0812">Transmembrane</keyword>
<dbReference type="Proteomes" id="UP000010523">
    <property type="component" value="Unassembled WGS sequence"/>
</dbReference>
<feature type="transmembrane region" description="Helical" evidence="2">
    <location>
        <begin position="459"/>
        <end position="483"/>
    </location>
</feature>
<feature type="compositionally biased region" description="Gly residues" evidence="1">
    <location>
        <begin position="170"/>
        <end position="215"/>
    </location>
</feature>
<comment type="caution">
    <text evidence="3">The sequence shown here is derived from an EMBL/GenBank/DDBJ whole genome shotgun (WGS) entry which is preliminary data.</text>
</comment>
<sequence>MSERILSRLAALLMIAVFLFWNSFPIISCAGSFITPGKPINPGKALTPGQPIKGGQFIIPGQVYNPGKAIATGEAAAPGKTGGASGQPILPKSPYQNGTFIIPNAPQVPPGSLYWQLRNLETGGALQGGTPINGGNSSVDGQGPSGGKGINGVQGPNGGQSINGSQAPNGGQGLNGGQAQNGGQGINGGQGLNGGQSLSGGAPNGGKGINGGRGPNSGQSQNGGSLPENISSSKNEGSTSSQTSEGGWGQTLFEFYKNKIKKFGTDVIFAADNIAQGVVASIAGYKFIDHPKKGGYKFLGNRKSDNKIMQWFLDRYSKDIKNNKRNYNDFEKKEFLKSKGLAGFKETLKKSIRDSWIPFYKKETQVKIKGQKIPKIETKWAINKDFFKVSKMLKGNGVTNWILTTGQTIYDYTLGSKKDKFNTTDFYADLSTDVTIGAGTTLVSAIASSIAVGAVGGSVIPGAGTIAGAAAGLIVGIGSYFFMNSRPGKALRSVIRNGFKWGYDKLSSAGKAMGSKISEVGAKLKSGLKKLGGMFG</sequence>
<organism evidence="3 4">
    <name type="scientific">Bacillus methanolicus PB1</name>
    <dbReference type="NCBI Taxonomy" id="997296"/>
    <lineage>
        <taxon>Bacteria</taxon>
        <taxon>Bacillati</taxon>
        <taxon>Bacillota</taxon>
        <taxon>Bacilli</taxon>
        <taxon>Bacillales</taxon>
        <taxon>Bacillaceae</taxon>
        <taxon>Bacillus</taxon>
    </lineage>
</organism>
<dbReference type="STRING" id="997296.PB1_05747"/>
<evidence type="ECO:0000313" key="3">
    <source>
        <dbReference type="EMBL" id="EIJ79844.1"/>
    </source>
</evidence>
<protein>
    <submittedName>
        <fullName evidence="3">Uncharacterized protein</fullName>
    </submittedName>
</protein>
<evidence type="ECO:0000256" key="1">
    <source>
        <dbReference type="SAM" id="MobiDB-lite"/>
    </source>
</evidence>
<evidence type="ECO:0000256" key="2">
    <source>
        <dbReference type="SAM" id="Phobius"/>
    </source>
</evidence>
<dbReference type="PATRIC" id="fig|997296.3.peg.1229"/>
<keyword evidence="2" id="KW-0472">Membrane</keyword>
<accession>I3E023</accession>
<keyword evidence="4" id="KW-1185">Reference proteome</keyword>
<reference evidence="3 4" key="1">
    <citation type="journal article" date="2012" name="Appl. Environ. Microbiol.">
        <title>Genome Sequence of Thermotolerant Bacillus methanolicus: Features and Regulation Related to Methylotrophy and Production of L-Lysine and L-Glutamate from Methanol.</title>
        <authorList>
            <person name="Heggeset T.M."/>
            <person name="Krog A."/>
            <person name="Balzer S."/>
            <person name="Wentzel A."/>
            <person name="Ellingsen T.E."/>
            <person name="Brautaset T."/>
        </authorList>
    </citation>
    <scope>NUCLEOTIDE SEQUENCE [LARGE SCALE GENOMIC DNA]</scope>
    <source>
        <strain evidence="3 4">PB1</strain>
    </source>
</reference>
<keyword evidence="2" id="KW-1133">Transmembrane helix</keyword>
<feature type="compositionally biased region" description="Low complexity" evidence="1">
    <location>
        <begin position="216"/>
        <end position="225"/>
    </location>
</feature>
<proteinExistence type="predicted"/>
<feature type="region of interest" description="Disordered" evidence="1">
    <location>
        <begin position="125"/>
        <end position="247"/>
    </location>
</feature>
<dbReference type="OrthoDB" id="2732461at2"/>
<name>I3E023_BACMT</name>
<evidence type="ECO:0000313" key="4">
    <source>
        <dbReference type="Proteomes" id="UP000010523"/>
    </source>
</evidence>
<gene>
    <name evidence="3" type="ORF">PB1_05747</name>
</gene>
<feature type="compositionally biased region" description="Polar residues" evidence="1">
    <location>
        <begin position="159"/>
        <end position="168"/>
    </location>
</feature>